<dbReference type="EMBL" id="WIXJ01000006">
    <property type="protein sequence ID" value="MQY52065.1"/>
    <property type="molecule type" value="Genomic_DNA"/>
</dbReference>
<evidence type="ECO:0000256" key="6">
    <source>
        <dbReference type="ARBA" id="ARBA00022737"/>
    </source>
</evidence>
<dbReference type="InterPro" id="IPR013655">
    <property type="entry name" value="PAS_fold_3"/>
</dbReference>
<dbReference type="Pfam" id="PF08447">
    <property type="entry name" value="PAS_3"/>
    <property type="match status" value="3"/>
</dbReference>
<organism evidence="14 15">
    <name type="scientific">Rhodocyclus tenuis</name>
    <name type="common">Rhodospirillum tenue</name>
    <dbReference type="NCBI Taxonomy" id="1066"/>
    <lineage>
        <taxon>Bacteria</taxon>
        <taxon>Pseudomonadati</taxon>
        <taxon>Pseudomonadota</taxon>
        <taxon>Betaproteobacteria</taxon>
        <taxon>Rhodocyclales</taxon>
        <taxon>Rhodocyclaceae</taxon>
        <taxon>Rhodocyclus</taxon>
    </lineage>
</organism>
<dbReference type="FunFam" id="3.30.70.270:FF:000001">
    <property type="entry name" value="Diguanylate cyclase domain protein"/>
    <property type="match status" value="1"/>
</dbReference>
<feature type="domain" description="PAC" evidence="11">
    <location>
        <begin position="121"/>
        <end position="172"/>
    </location>
</feature>
<keyword evidence="4" id="KW-0808">Transferase</keyword>
<dbReference type="InterPro" id="IPR000700">
    <property type="entry name" value="PAS-assoc_C"/>
</dbReference>
<dbReference type="Pfam" id="PF00990">
    <property type="entry name" value="GGDEF"/>
    <property type="match status" value="1"/>
</dbReference>
<evidence type="ECO:0000256" key="3">
    <source>
        <dbReference type="ARBA" id="ARBA00022519"/>
    </source>
</evidence>
<dbReference type="OrthoDB" id="8588402at2"/>
<dbReference type="PROSITE" id="PS50112">
    <property type="entry name" value="PAS"/>
    <property type="match status" value="3"/>
</dbReference>
<dbReference type="InterPro" id="IPR029787">
    <property type="entry name" value="Nucleotide_cyclase"/>
</dbReference>
<dbReference type="NCBIfam" id="TIGR00229">
    <property type="entry name" value="sensory_box"/>
    <property type="match status" value="4"/>
</dbReference>
<feature type="domain" description="PAC" evidence="11">
    <location>
        <begin position="754"/>
        <end position="806"/>
    </location>
</feature>
<feature type="domain" description="GGDEF" evidence="13">
    <location>
        <begin position="838"/>
        <end position="971"/>
    </location>
</feature>
<dbReference type="SMART" id="SM00052">
    <property type="entry name" value="EAL"/>
    <property type="match status" value="1"/>
</dbReference>
<evidence type="ECO:0000256" key="8">
    <source>
        <dbReference type="ARBA" id="ARBA00022989"/>
    </source>
</evidence>
<dbReference type="InterPro" id="IPR000160">
    <property type="entry name" value="GGDEF_dom"/>
</dbReference>
<accession>A0A6L5JXL1</accession>
<dbReference type="InterPro" id="IPR035919">
    <property type="entry name" value="EAL_sf"/>
</dbReference>
<dbReference type="FunFam" id="2.10.70.100:FF:000001">
    <property type="entry name" value="Sensory transduction histidine kinase"/>
    <property type="match status" value="1"/>
</dbReference>
<dbReference type="GO" id="GO:0000166">
    <property type="term" value="F:nucleotide binding"/>
    <property type="evidence" value="ECO:0007669"/>
    <property type="project" value="UniProtKB-KW"/>
</dbReference>
<dbReference type="SUPFAM" id="SSF55073">
    <property type="entry name" value="Nucleotide cyclase"/>
    <property type="match status" value="1"/>
</dbReference>
<dbReference type="SUPFAM" id="SSF141868">
    <property type="entry name" value="EAL domain-like"/>
    <property type="match status" value="1"/>
</dbReference>
<comment type="caution">
    <text evidence="14">The sequence shown here is derived from an EMBL/GenBank/DDBJ whole genome shotgun (WGS) entry which is preliminary data.</text>
</comment>
<dbReference type="CDD" id="cd00130">
    <property type="entry name" value="PAS"/>
    <property type="match status" value="4"/>
</dbReference>
<evidence type="ECO:0000259" key="12">
    <source>
        <dbReference type="PROSITE" id="PS50883"/>
    </source>
</evidence>
<dbReference type="InterPro" id="IPR000014">
    <property type="entry name" value="PAS"/>
</dbReference>
<dbReference type="InterPro" id="IPR001610">
    <property type="entry name" value="PAC"/>
</dbReference>
<dbReference type="SMART" id="SM00091">
    <property type="entry name" value="PAS"/>
    <property type="match status" value="5"/>
</dbReference>
<evidence type="ECO:0000313" key="14">
    <source>
        <dbReference type="EMBL" id="MQY52065.1"/>
    </source>
</evidence>
<dbReference type="GO" id="GO:0005886">
    <property type="term" value="C:plasma membrane"/>
    <property type="evidence" value="ECO:0007669"/>
    <property type="project" value="UniProtKB-SubCell"/>
</dbReference>
<evidence type="ECO:0000259" key="10">
    <source>
        <dbReference type="PROSITE" id="PS50112"/>
    </source>
</evidence>
<feature type="domain" description="PAS" evidence="10">
    <location>
        <begin position="557"/>
        <end position="629"/>
    </location>
</feature>
<dbReference type="Proteomes" id="UP000480275">
    <property type="component" value="Unassembled WGS sequence"/>
</dbReference>
<dbReference type="Pfam" id="PF00563">
    <property type="entry name" value="EAL"/>
    <property type="match status" value="1"/>
</dbReference>
<dbReference type="InterPro" id="IPR001633">
    <property type="entry name" value="EAL_dom"/>
</dbReference>
<dbReference type="SMART" id="SM00086">
    <property type="entry name" value="PAC"/>
    <property type="match status" value="5"/>
</dbReference>
<keyword evidence="6" id="KW-0677">Repeat</keyword>
<gene>
    <name evidence="14" type="ORF">GHK24_09785</name>
</gene>
<proteinExistence type="predicted"/>
<dbReference type="SUPFAM" id="SSF55785">
    <property type="entry name" value="PYP-like sensor domain (PAS domain)"/>
    <property type="match status" value="7"/>
</dbReference>
<evidence type="ECO:0000259" key="13">
    <source>
        <dbReference type="PROSITE" id="PS50887"/>
    </source>
</evidence>
<dbReference type="CDD" id="cd01949">
    <property type="entry name" value="GGDEF"/>
    <property type="match status" value="1"/>
</dbReference>
<evidence type="ECO:0000256" key="2">
    <source>
        <dbReference type="ARBA" id="ARBA00022475"/>
    </source>
</evidence>
<keyword evidence="9" id="KW-0472">Membrane</keyword>
<dbReference type="InterPro" id="IPR043128">
    <property type="entry name" value="Rev_trsase/Diguanyl_cyclase"/>
</dbReference>
<evidence type="ECO:0000256" key="9">
    <source>
        <dbReference type="ARBA" id="ARBA00023136"/>
    </source>
</evidence>
<keyword evidence="8" id="KW-1133">Transmembrane helix</keyword>
<dbReference type="InterPro" id="IPR035965">
    <property type="entry name" value="PAS-like_dom_sf"/>
</dbReference>
<feature type="domain" description="PAS" evidence="10">
    <location>
        <begin position="681"/>
        <end position="727"/>
    </location>
</feature>
<evidence type="ECO:0000256" key="5">
    <source>
        <dbReference type="ARBA" id="ARBA00022692"/>
    </source>
</evidence>
<evidence type="ECO:0000313" key="15">
    <source>
        <dbReference type="Proteomes" id="UP000480275"/>
    </source>
</evidence>
<dbReference type="Pfam" id="PF13426">
    <property type="entry name" value="PAS_9"/>
    <property type="match status" value="2"/>
</dbReference>
<dbReference type="AlphaFoldDB" id="A0A6L5JXL1"/>
<dbReference type="Gene3D" id="3.20.20.450">
    <property type="entry name" value="EAL domain"/>
    <property type="match status" value="1"/>
</dbReference>
<dbReference type="Gene3D" id="2.10.70.100">
    <property type="match status" value="2"/>
</dbReference>
<evidence type="ECO:0000256" key="1">
    <source>
        <dbReference type="ARBA" id="ARBA00004429"/>
    </source>
</evidence>
<dbReference type="PROSITE" id="PS50883">
    <property type="entry name" value="EAL"/>
    <property type="match status" value="1"/>
</dbReference>
<keyword evidence="2" id="KW-1003">Cell membrane</keyword>
<dbReference type="Gene3D" id="3.30.450.20">
    <property type="entry name" value="PAS domain"/>
    <property type="match status" value="6"/>
</dbReference>
<dbReference type="NCBIfam" id="TIGR00254">
    <property type="entry name" value="GGDEF"/>
    <property type="match status" value="1"/>
</dbReference>
<feature type="domain" description="EAL" evidence="12">
    <location>
        <begin position="980"/>
        <end position="1233"/>
    </location>
</feature>
<dbReference type="PANTHER" id="PTHR44757:SF2">
    <property type="entry name" value="BIOFILM ARCHITECTURE MAINTENANCE PROTEIN MBAA"/>
    <property type="match status" value="1"/>
</dbReference>
<feature type="domain" description="PAC" evidence="11">
    <location>
        <begin position="382"/>
        <end position="434"/>
    </location>
</feature>
<dbReference type="PROSITE" id="PS50887">
    <property type="entry name" value="GGDEF"/>
    <property type="match status" value="1"/>
</dbReference>
<dbReference type="PANTHER" id="PTHR44757">
    <property type="entry name" value="DIGUANYLATE CYCLASE DGCP"/>
    <property type="match status" value="1"/>
</dbReference>
<evidence type="ECO:0000256" key="7">
    <source>
        <dbReference type="ARBA" id="ARBA00022741"/>
    </source>
</evidence>
<dbReference type="InterPro" id="IPR052155">
    <property type="entry name" value="Biofilm_reg_signaling"/>
</dbReference>
<feature type="domain" description="PAC" evidence="11">
    <location>
        <begin position="632"/>
        <end position="684"/>
    </location>
</feature>
<sequence length="1233" mass="138489">MPTVAATGEPSASGVLEAGGSHRLVPALTPPLLPLLAPDAPTAEQLLALAAAIPGVVFQFIARPDGRRQYLYISPGIELTHEVSMRAAYADAERVLACIVEEDRPGHRSLMEYAIATRNRWRHEYRIRTASGRLKWIHSEALPQLQEDGSTLWHGVLSDVTDRHRLLDSLATSETFNATILNSLAEHIAVLDERGVIVAVNEAWRRFGAENGAPPEFSAWTGLSYQRVCTRAGKAPVDATGNRAWQGIEAVIAGRLEEFSLEYPCDSPDTARWFAMRVHPLAPPRRGAVVAHLDITRRKLAEQALRESQRSLLLAQNAGRVGNYSIDLSNGRWQASAMVIDICGIAPAVEYSGEDWIGLIHPEHRQRAAAHYDEVLATGCRYSQEYRIVRPLDGETRWIACEGELDPRPDGKARLIGTIHDITESKRAQRMQLRAIIDAAPYGMFLVGEDGAIQLHNAAAAEIFGYPLGELQGLPIDRLAPANQRDAHARYIRHYWQDAALPRSSLNRELTARHRDGHEFPVEVSLSPMWLDGQKVLIAAVNDISARKNDELRLKHSEERLEMATRAGGIGIWDWLLDSDTLLWNETMFALYGLRPDEFGGTSDDWLRCVHPDDRERVHASDLRALRDTHEHDCEFRIVWPNGSVRHIKSVGKVLRDEGGHPRRMLGTCWDITAQKHVSNQLQLAATVFSAIREGILVADENNRIVAVNPAFTRLTGYTAEEALGETTRLLKSGRHDTPFYRDMWQTLKTHGHWEGEIWNRRKGGEIYPEWLMISAVHDETGTLRSHVAMFSDITEQKRAEQAIWQEANFDALTGLPNRRMLRDRLEQELKKAHRTRLPLALLFLDLDHFKEVNDTLGHGMGDLLLKEAAQRLCQCVREADTVARFGGDEFTIVLGELEDRSSIDRIAQEILRRLAAPFRLPDETAYVSASIGVTLFPDDARDIDALLKNADQAMYAAKRQGRNRYSYFTPAMQELAQKRMHLTRDLRSALANNEFRVYYQPIVTLADGRIHKAEALIRWQHPQRGLVSPAEFIPLAEETGLINDIGDWVFRTAATQVARWRKHYCPDLQISVNKSPVQFRNKDDDLAPWFDWLKGLGLPGQSMVIEITEGLLMEASPLVREKLLALRDAGIQVSLDDFGTGYSSLSYLKKFDIDYLKIDQSFVRNLAPDSDDLALCQAIIVMAHKLGIHVIAEGVETEAQRALLGSAGCDFGQGYLFAEPLPPEDFERRLAG</sequence>
<dbReference type="GO" id="GO:0016740">
    <property type="term" value="F:transferase activity"/>
    <property type="evidence" value="ECO:0007669"/>
    <property type="project" value="UniProtKB-KW"/>
</dbReference>
<dbReference type="PROSITE" id="PS50113">
    <property type="entry name" value="PAC"/>
    <property type="match status" value="4"/>
</dbReference>
<keyword evidence="7" id="KW-0547">Nucleotide-binding</keyword>
<dbReference type="Gene3D" id="3.30.70.270">
    <property type="match status" value="1"/>
</dbReference>
<reference evidence="14 15" key="1">
    <citation type="submission" date="2019-10" db="EMBL/GenBank/DDBJ databases">
        <title>Whole-genome sequence of the purple nonsulfur photosynthetic bacterium Rhodocyclus tenuis.</title>
        <authorList>
            <person name="Kyndt J.A."/>
            <person name="Meyer T.E."/>
        </authorList>
    </citation>
    <scope>NUCLEOTIDE SEQUENCE [LARGE SCALE GENOMIC DNA]</scope>
    <source>
        <strain evidence="14 15">DSM 110</strain>
    </source>
</reference>
<comment type="subcellular location">
    <subcellularLocation>
        <location evidence="1">Cell inner membrane</location>
        <topology evidence="1">Multi-pass membrane protein</topology>
    </subcellularLocation>
</comment>
<keyword evidence="3" id="KW-0997">Cell inner membrane</keyword>
<evidence type="ECO:0000256" key="4">
    <source>
        <dbReference type="ARBA" id="ARBA00022679"/>
    </source>
</evidence>
<feature type="domain" description="PAS" evidence="10">
    <location>
        <begin position="429"/>
        <end position="473"/>
    </location>
</feature>
<evidence type="ECO:0000259" key="11">
    <source>
        <dbReference type="PROSITE" id="PS50113"/>
    </source>
</evidence>
<protein>
    <submittedName>
        <fullName evidence="14">EAL domain-containing protein</fullName>
    </submittedName>
</protein>
<dbReference type="SMART" id="SM00267">
    <property type="entry name" value="GGDEF"/>
    <property type="match status" value="1"/>
</dbReference>
<name>A0A6L5JXL1_RHOTE</name>
<keyword evidence="5" id="KW-0812">Transmembrane</keyword>
<dbReference type="CDD" id="cd01948">
    <property type="entry name" value="EAL"/>
    <property type="match status" value="1"/>
</dbReference>